<dbReference type="Pfam" id="PF13185">
    <property type="entry name" value="GAF_2"/>
    <property type="match status" value="1"/>
</dbReference>
<evidence type="ECO:0000256" key="1">
    <source>
        <dbReference type="ARBA" id="ARBA00022801"/>
    </source>
</evidence>
<protein>
    <submittedName>
        <fullName evidence="5">GAF domain-containing protein</fullName>
    </submittedName>
</protein>
<dbReference type="InterPro" id="IPR003018">
    <property type="entry name" value="GAF"/>
</dbReference>
<dbReference type="InterPro" id="IPR036457">
    <property type="entry name" value="PPM-type-like_dom_sf"/>
</dbReference>
<dbReference type="InterPro" id="IPR001932">
    <property type="entry name" value="PPM-type_phosphatase-like_dom"/>
</dbReference>
<dbReference type="Proteomes" id="UP000885771">
    <property type="component" value="Unassembled WGS sequence"/>
</dbReference>
<dbReference type="AlphaFoldDB" id="A0A7V5RPE0"/>
<evidence type="ECO:0000259" key="4">
    <source>
        <dbReference type="SMART" id="SM00331"/>
    </source>
</evidence>
<feature type="domain" description="GAF" evidence="3">
    <location>
        <begin position="224"/>
        <end position="371"/>
    </location>
</feature>
<dbReference type="SMART" id="SM00331">
    <property type="entry name" value="PP2C_SIG"/>
    <property type="match status" value="1"/>
</dbReference>
<name>A0A7V5RPE0_CALAY</name>
<feature type="transmembrane region" description="Helical" evidence="2">
    <location>
        <begin position="41"/>
        <end position="60"/>
    </location>
</feature>
<dbReference type="InterPro" id="IPR029016">
    <property type="entry name" value="GAF-like_dom_sf"/>
</dbReference>
<dbReference type="PANTHER" id="PTHR43156:SF2">
    <property type="entry name" value="STAGE II SPORULATION PROTEIN E"/>
    <property type="match status" value="1"/>
</dbReference>
<dbReference type="InterPro" id="IPR052016">
    <property type="entry name" value="Bact_Sigma-Reg"/>
</dbReference>
<feature type="transmembrane region" description="Helical" evidence="2">
    <location>
        <begin position="178"/>
        <end position="196"/>
    </location>
</feature>
<dbReference type="SUPFAM" id="SSF81606">
    <property type="entry name" value="PP2C-like"/>
    <property type="match status" value="1"/>
</dbReference>
<dbReference type="EMBL" id="DRLI01000156">
    <property type="protein sequence ID" value="HHM02174.1"/>
    <property type="molecule type" value="Genomic_DNA"/>
</dbReference>
<sequence>NFIKLLALLYIWTLGWKQILSPSFVTTDFPKAPDTIGTVVYSNLITFAAIVLVVPMLLIIKNLIFYKQKNRTRIYLTLALGATLLGMLTTVVFRQPLDLSSDREYIYQSLVLGASIIFYLILATHNSWITYLSRKMKYSYFLISIGLVWVIALMFDVIFKETVAAHSLVVAAFTNLSWYFLFFYTLFGSLTFLFHLPTARVFDRKMKEVQSLHHLGRVIAAEFDLNKLVKIITEMTKDVIESKYTWIEVYDDQTGHLSVAATINIDKRELKSMDNHALHEIGVRVIESKKRFSINSIAKSGAYADIRAWKKDIACIAAAPLLGANDQVLGILYATKSVEFGFDPDDLNMLEAYANQAAIALENVKLIKNSLVQERLERELQIARDVQMRLLPQKVPDVPLKLETLTITAYEVGGDYYDFYQNHPHHLGIVIGDVSGKGTSAAFYMAETKGVIQSLTREQRNPVEILEATNLILRDSLERKSFITLLVADIDYKKRVLSFARAGHCPVAHYSRRRDEVAFLQPGGIAVGLDKGPIFSKMLELKKISFEKDDVLAFFTDGLSEAMDARGEEFGEERLGEIIRESAQEDVEVIKDNVINAILGFLQGQNLHDDLTLIIVKCT</sequence>
<dbReference type="SUPFAM" id="SSF55781">
    <property type="entry name" value="GAF domain-like"/>
    <property type="match status" value="1"/>
</dbReference>
<feature type="transmembrane region" description="Helical" evidence="2">
    <location>
        <begin position="72"/>
        <end position="93"/>
    </location>
</feature>
<proteinExistence type="predicted"/>
<dbReference type="SMART" id="SM00065">
    <property type="entry name" value="GAF"/>
    <property type="match status" value="1"/>
</dbReference>
<keyword evidence="2" id="KW-0472">Membrane</keyword>
<keyword evidence="1" id="KW-0378">Hydrolase</keyword>
<feature type="transmembrane region" description="Helical" evidence="2">
    <location>
        <begin position="105"/>
        <end position="126"/>
    </location>
</feature>
<evidence type="ECO:0000313" key="5">
    <source>
        <dbReference type="EMBL" id="HHM02174.1"/>
    </source>
</evidence>
<dbReference type="Pfam" id="PF07228">
    <property type="entry name" value="SpoIIE"/>
    <property type="match status" value="1"/>
</dbReference>
<dbReference type="PANTHER" id="PTHR43156">
    <property type="entry name" value="STAGE II SPORULATION PROTEIN E-RELATED"/>
    <property type="match status" value="1"/>
</dbReference>
<feature type="non-terminal residue" evidence="5">
    <location>
        <position position="1"/>
    </location>
</feature>
<comment type="caution">
    <text evidence="5">The sequence shown here is derived from an EMBL/GenBank/DDBJ whole genome shotgun (WGS) entry which is preliminary data.</text>
</comment>
<dbReference type="Gene3D" id="3.30.450.40">
    <property type="match status" value="1"/>
</dbReference>
<organism evidence="5">
    <name type="scientific">Caldithrix abyssi</name>
    <dbReference type="NCBI Taxonomy" id="187145"/>
    <lineage>
        <taxon>Bacteria</taxon>
        <taxon>Pseudomonadati</taxon>
        <taxon>Calditrichota</taxon>
        <taxon>Calditrichia</taxon>
        <taxon>Calditrichales</taxon>
        <taxon>Calditrichaceae</taxon>
        <taxon>Caldithrix</taxon>
    </lineage>
</organism>
<evidence type="ECO:0000256" key="2">
    <source>
        <dbReference type="SAM" id="Phobius"/>
    </source>
</evidence>
<feature type="domain" description="PPM-type phosphatase" evidence="4">
    <location>
        <begin position="397"/>
        <end position="618"/>
    </location>
</feature>
<keyword evidence="2" id="KW-1133">Transmembrane helix</keyword>
<accession>A0A7V5RPE0</accession>
<gene>
    <name evidence="5" type="ORF">ENJ15_04120</name>
</gene>
<dbReference type="Gene3D" id="3.60.40.10">
    <property type="entry name" value="PPM-type phosphatase domain"/>
    <property type="match status" value="1"/>
</dbReference>
<dbReference type="GO" id="GO:0016791">
    <property type="term" value="F:phosphatase activity"/>
    <property type="evidence" value="ECO:0007669"/>
    <property type="project" value="TreeGrafter"/>
</dbReference>
<keyword evidence="2" id="KW-0812">Transmembrane</keyword>
<evidence type="ECO:0000259" key="3">
    <source>
        <dbReference type="SMART" id="SM00065"/>
    </source>
</evidence>
<reference evidence="5" key="1">
    <citation type="journal article" date="2020" name="mSystems">
        <title>Genome- and Community-Level Interaction Insights into Carbon Utilization and Element Cycling Functions of Hydrothermarchaeota in Hydrothermal Sediment.</title>
        <authorList>
            <person name="Zhou Z."/>
            <person name="Liu Y."/>
            <person name="Xu W."/>
            <person name="Pan J."/>
            <person name="Luo Z.H."/>
            <person name="Li M."/>
        </authorList>
    </citation>
    <scope>NUCLEOTIDE SEQUENCE [LARGE SCALE GENOMIC DNA]</scope>
    <source>
        <strain evidence="5">HyVt-460</strain>
    </source>
</reference>
<feature type="transmembrane region" description="Helical" evidence="2">
    <location>
        <begin position="138"/>
        <end position="158"/>
    </location>
</feature>